<feature type="compositionally biased region" description="Basic and acidic residues" evidence="1">
    <location>
        <begin position="312"/>
        <end position="326"/>
    </location>
</feature>
<feature type="region of interest" description="Disordered" evidence="1">
    <location>
        <begin position="902"/>
        <end position="942"/>
    </location>
</feature>
<feature type="region of interest" description="Disordered" evidence="1">
    <location>
        <begin position="847"/>
        <end position="881"/>
    </location>
</feature>
<feature type="compositionally biased region" description="Basic and acidic residues" evidence="1">
    <location>
        <begin position="872"/>
        <end position="881"/>
    </location>
</feature>
<evidence type="ECO:0000259" key="2">
    <source>
        <dbReference type="PROSITE" id="PS50011"/>
    </source>
</evidence>
<proteinExistence type="predicted"/>
<dbReference type="PANTHER" id="PTHR44329">
    <property type="entry name" value="SERINE/THREONINE-PROTEIN KINASE TNNI3K-RELATED"/>
    <property type="match status" value="1"/>
</dbReference>
<evidence type="ECO:0000313" key="4">
    <source>
        <dbReference type="Proteomes" id="UP001165060"/>
    </source>
</evidence>
<name>A0ABQ6M3L0_9STRA</name>
<protein>
    <recommendedName>
        <fullName evidence="2">Protein kinase domain-containing protein</fullName>
    </recommendedName>
</protein>
<feature type="region of interest" description="Disordered" evidence="1">
    <location>
        <begin position="312"/>
        <end position="336"/>
    </location>
</feature>
<feature type="compositionally biased region" description="Basic and acidic residues" evidence="1">
    <location>
        <begin position="929"/>
        <end position="942"/>
    </location>
</feature>
<dbReference type="InterPro" id="IPR011009">
    <property type="entry name" value="Kinase-like_dom_sf"/>
</dbReference>
<comment type="caution">
    <text evidence="3">The sequence shown here is derived from an EMBL/GenBank/DDBJ whole genome shotgun (WGS) entry which is preliminary data.</text>
</comment>
<organism evidence="3 4">
    <name type="scientific">Tetraparma gracilis</name>
    <dbReference type="NCBI Taxonomy" id="2962635"/>
    <lineage>
        <taxon>Eukaryota</taxon>
        <taxon>Sar</taxon>
        <taxon>Stramenopiles</taxon>
        <taxon>Ochrophyta</taxon>
        <taxon>Bolidophyceae</taxon>
        <taxon>Parmales</taxon>
        <taxon>Triparmaceae</taxon>
        <taxon>Tetraparma</taxon>
    </lineage>
</organism>
<reference evidence="3 4" key="1">
    <citation type="journal article" date="2023" name="Commun. Biol.">
        <title>Genome analysis of Parmales, the sister group of diatoms, reveals the evolutionary specialization of diatoms from phago-mixotrophs to photoautotrophs.</title>
        <authorList>
            <person name="Ban H."/>
            <person name="Sato S."/>
            <person name="Yoshikawa S."/>
            <person name="Yamada K."/>
            <person name="Nakamura Y."/>
            <person name="Ichinomiya M."/>
            <person name="Sato N."/>
            <person name="Blanc-Mathieu R."/>
            <person name="Endo H."/>
            <person name="Kuwata A."/>
            <person name="Ogata H."/>
        </authorList>
    </citation>
    <scope>NUCLEOTIDE SEQUENCE [LARGE SCALE GENOMIC DNA]</scope>
</reference>
<feature type="compositionally biased region" description="Acidic residues" evidence="1">
    <location>
        <begin position="862"/>
        <end position="871"/>
    </location>
</feature>
<keyword evidence="4" id="KW-1185">Reference proteome</keyword>
<feature type="domain" description="Protein kinase" evidence="2">
    <location>
        <begin position="373"/>
        <end position="830"/>
    </location>
</feature>
<accession>A0ABQ6M3L0</accession>
<dbReference type="InterPro" id="IPR008271">
    <property type="entry name" value="Ser/Thr_kinase_AS"/>
</dbReference>
<dbReference type="PROSITE" id="PS50011">
    <property type="entry name" value="PROTEIN_KINASE_DOM"/>
    <property type="match status" value="1"/>
</dbReference>
<dbReference type="InterPro" id="IPR051681">
    <property type="entry name" value="Ser/Thr_Kinases-Pseudokinases"/>
</dbReference>
<feature type="non-terminal residue" evidence="3">
    <location>
        <position position="1"/>
    </location>
</feature>
<dbReference type="SUPFAM" id="SSF56112">
    <property type="entry name" value="Protein kinase-like (PK-like)"/>
    <property type="match status" value="1"/>
</dbReference>
<dbReference type="Pfam" id="PF00069">
    <property type="entry name" value="Pkinase"/>
    <property type="match status" value="1"/>
</dbReference>
<dbReference type="CDD" id="cd12087">
    <property type="entry name" value="TM_EGFR-like"/>
    <property type="match status" value="1"/>
</dbReference>
<dbReference type="Gene3D" id="1.10.510.10">
    <property type="entry name" value="Transferase(Phosphotransferase) domain 1"/>
    <property type="match status" value="1"/>
</dbReference>
<feature type="compositionally biased region" description="Basic and acidic residues" evidence="1">
    <location>
        <begin position="902"/>
        <end position="922"/>
    </location>
</feature>
<dbReference type="PROSITE" id="PS00108">
    <property type="entry name" value="PROTEIN_KINASE_ST"/>
    <property type="match status" value="1"/>
</dbReference>
<gene>
    <name evidence="3" type="ORF">TeGR_g12671</name>
</gene>
<evidence type="ECO:0000313" key="3">
    <source>
        <dbReference type="EMBL" id="GMI18954.1"/>
    </source>
</evidence>
<dbReference type="EMBL" id="BRYB01004945">
    <property type="protein sequence ID" value="GMI18954.1"/>
    <property type="molecule type" value="Genomic_DNA"/>
</dbReference>
<sequence>YDKNSSAHASLTASVVIPYAGDWTLEVTQGTHQAVNFLGSPHLITVAAAATDPDSCVVDFPNGRSITAGSSFEVIVETFDEFDNPTSHPEDSFKSRVELGNSEENVDNLHELPSDHTFSELQTIAGTYKLYLHHTNTQREVAGSPISFDVLPAAPSAATSTASAGNATSIVSAFDTALPLQAFLRDEYGNEVLDAPDVVVNIQGLDPLDPAAVFEHVLEGPRYSHTVTVLQDLEATLNITFSLDGVQIGEPVEIAVSPPPPTSSNAVYIAVGVSAFLLLVGAFFYRRHQLRAAAQLKEVEQEMAGQNVRFSEQRKEMEQDKQSLEAEKEELEEEVRRKKHSEEELKVMVDALQSVSKERQDELREVMIESKDIKVEKLLGKGGFACALEFVENGSVEDWLRRTAGGKRYIPPVKMVIGKNNEKRKKKESLAEVTYKGYNYNRKYDESKHTDQDKAMFAEGKELVSSWWGECIMRPLPGSNGKKTEVLRLNRIDPKFPKGLGFINKVASSNSLAFNAQPLMDLKRSVETIIRDYNRPDLAEATFRGFDLDSYDPSEITEADNVKLHEADTLLHDWWMSRYNPKMNWKETLKEDGEKLDHDVHGWMKYESGKGMAFAHAYINATPAQTMGHLWKMALEAALGVQYLHHHRYWSDGGTRHNGATNEMEEEEAGWKESVIHRDLKPDNMLLTRDWLLKLTDFGEARAENLGATMTSVGTPIYISPEVMRADHYDTRCDSWSYGLCLVAMIRADKNIQEFFYQCLRKQKRKRTTKGLGMGQMTKYYYQDGWRPLLPLTFVKAYPKLHTLIQECWKPKAKHRPTFDEIVTRLQNEIGDEIKKKEEPVITLMSKEPDSVYQERIGKDEEFSDSEEEDDKTTQRTKRLEHEKAMRRVVEEMGELREQLERARERERLHEKAMAELRKKVGGEGGGAEEEKKKAEAEAEKKKVDAELGDMLALMGR</sequence>
<evidence type="ECO:0000256" key="1">
    <source>
        <dbReference type="SAM" id="MobiDB-lite"/>
    </source>
</evidence>
<dbReference type="SMART" id="SM00220">
    <property type="entry name" value="S_TKc"/>
    <property type="match status" value="1"/>
</dbReference>
<dbReference type="Proteomes" id="UP001165060">
    <property type="component" value="Unassembled WGS sequence"/>
</dbReference>
<dbReference type="InterPro" id="IPR000719">
    <property type="entry name" value="Prot_kinase_dom"/>
</dbReference>